<feature type="compositionally biased region" description="Polar residues" evidence="1">
    <location>
        <begin position="620"/>
        <end position="630"/>
    </location>
</feature>
<gene>
    <name evidence="3" type="ORF">CUN60_07050</name>
</gene>
<protein>
    <recommendedName>
        <fullName evidence="5">Conjugal transfer mating pair stabilization protein TraN</fullName>
    </recommendedName>
</protein>
<evidence type="ECO:0000256" key="1">
    <source>
        <dbReference type="SAM" id="MobiDB-lite"/>
    </source>
</evidence>
<proteinExistence type="predicted"/>
<name>A0A2I7N782_9NEIS</name>
<keyword evidence="4" id="KW-1185">Reference proteome</keyword>
<evidence type="ECO:0000256" key="2">
    <source>
        <dbReference type="SAM" id="SignalP"/>
    </source>
</evidence>
<feature type="signal peptide" evidence="2">
    <location>
        <begin position="1"/>
        <end position="28"/>
    </location>
</feature>
<reference evidence="4" key="1">
    <citation type="submission" date="2017-11" db="EMBL/GenBank/DDBJ databases">
        <authorList>
            <person name="Chan K.G."/>
            <person name="Lee L.S."/>
        </authorList>
    </citation>
    <scope>NUCLEOTIDE SEQUENCE [LARGE SCALE GENOMIC DNA]</scope>
    <source>
        <strain evidence="4">DSM 100970</strain>
    </source>
</reference>
<sequence>MLNITCIKSMNKLILVGLLCICSSSLFAATQACSAVKQVCVDNSASKSFNGGTFTKEQLGIDCWRYEKTYDCPLVDTCQPLLDKGCIIDQSKSICTEKNDNGTCKSWNKTANCQNGQSVSRTMIACGNEICKPDATGTQICYKGDPSIDNEFSQAMTALEVANEMGTMKNCYDKNSGAKCSPADPNDPSKGVNPNCLCYFFQGKFITYKDSFTVWGGNCKIGVTATSCDEIAKEFGNSGKKLQMSLRSAGAAMPTRNIDVWSDKGQLNSSLAGNKNATGIHAGNPYVYSFASSSKQFDPTGQTVTSTDDSWTAANQKSVNYQLAATPESTVISKDDPNSQNNQVHWNTGGSKTDQGSTAQMQPGGVIKVIQDAAKMVSDVTDFGSAYKQQCTPEDQQKMINVGKHHCLFEYGGVPGPETTQWILYTYGDKNRWNYQDCTYQTTFWGAGTACTTGAANFSTCKSWYGAACALCSIGICPGYCSDLNGFCYGQTLGGHGGQDCGGVTGGNDVIFKGNVNCCFASTISKLITKAAFDQHIGGRPSLSAAGSLVALYRGIEVCSVAELANGICNSGNTGIATQKSFQALCEKGIEMNEMQKIDFSKVDFTDFFNEINQNMNTSNFDQNSQAYQNQKKRITDDISSKSKNSVKSSNYFDY</sequence>
<evidence type="ECO:0000313" key="4">
    <source>
        <dbReference type="Proteomes" id="UP000236655"/>
    </source>
</evidence>
<keyword evidence="2" id="KW-0732">Signal</keyword>
<evidence type="ECO:0008006" key="5">
    <source>
        <dbReference type="Google" id="ProtNLM"/>
    </source>
</evidence>
<accession>A0A2I7N782</accession>
<dbReference type="EMBL" id="CP024847">
    <property type="protein sequence ID" value="AUR52065.1"/>
    <property type="molecule type" value="Genomic_DNA"/>
</dbReference>
<dbReference type="KEGG" id="nba:CUN60_07050"/>
<feature type="region of interest" description="Disordered" evidence="1">
    <location>
        <begin position="620"/>
        <end position="655"/>
    </location>
</feature>
<dbReference type="AlphaFoldDB" id="A0A2I7N782"/>
<organism evidence="3 4">
    <name type="scientific">Aquella oligotrophica</name>
    <dbReference type="NCBI Taxonomy" id="2067065"/>
    <lineage>
        <taxon>Bacteria</taxon>
        <taxon>Pseudomonadati</taxon>
        <taxon>Pseudomonadota</taxon>
        <taxon>Betaproteobacteria</taxon>
        <taxon>Neisseriales</taxon>
        <taxon>Neisseriaceae</taxon>
        <taxon>Aquella</taxon>
    </lineage>
</organism>
<feature type="chain" id="PRO_5014414911" description="Conjugal transfer mating pair stabilization protein TraN" evidence="2">
    <location>
        <begin position="29"/>
        <end position="655"/>
    </location>
</feature>
<feature type="compositionally biased region" description="Low complexity" evidence="1">
    <location>
        <begin position="642"/>
        <end position="655"/>
    </location>
</feature>
<feature type="region of interest" description="Disordered" evidence="1">
    <location>
        <begin position="331"/>
        <end position="359"/>
    </location>
</feature>
<evidence type="ECO:0000313" key="3">
    <source>
        <dbReference type="EMBL" id="AUR52065.1"/>
    </source>
</evidence>
<dbReference type="Proteomes" id="UP000236655">
    <property type="component" value="Chromosome"/>
</dbReference>